<dbReference type="PROSITE" id="PS50294">
    <property type="entry name" value="WD_REPEATS_REGION"/>
    <property type="match status" value="1"/>
</dbReference>
<keyword evidence="5" id="KW-0131">Cell cycle</keyword>
<accession>B0W503</accession>
<keyword evidence="3" id="KW-0677">Repeat</keyword>
<feature type="compositionally biased region" description="Basic and acidic residues" evidence="7">
    <location>
        <begin position="48"/>
        <end position="60"/>
    </location>
</feature>
<dbReference type="EnsemblMetazoa" id="CPIJ001486-RA">
    <property type="protein sequence ID" value="CPIJ001486-PA"/>
    <property type="gene ID" value="CPIJ001486"/>
</dbReference>
<dbReference type="PROSITE" id="PS50082">
    <property type="entry name" value="WD_REPEATS_2"/>
    <property type="match status" value="1"/>
</dbReference>
<evidence type="ECO:0000256" key="3">
    <source>
        <dbReference type="ARBA" id="ARBA00022737"/>
    </source>
</evidence>
<dbReference type="Gene3D" id="2.130.10.10">
    <property type="entry name" value="YVTN repeat-like/Quinoprotein amine dehydrogenase"/>
    <property type="match status" value="1"/>
</dbReference>
<dbReference type="OrthoDB" id="10263272at2759"/>
<evidence type="ECO:0000256" key="2">
    <source>
        <dbReference type="ARBA" id="ARBA00022618"/>
    </source>
</evidence>
<evidence type="ECO:0000313" key="10">
    <source>
        <dbReference type="Proteomes" id="UP000002320"/>
    </source>
</evidence>
<reference evidence="9" key="2">
    <citation type="submission" date="2021-02" db="UniProtKB">
        <authorList>
            <consortium name="EnsemblMetazoa"/>
        </authorList>
    </citation>
    <scope>IDENTIFICATION</scope>
    <source>
        <strain evidence="9">JHB</strain>
    </source>
</reference>
<evidence type="ECO:0000256" key="7">
    <source>
        <dbReference type="SAM" id="MobiDB-lite"/>
    </source>
</evidence>
<evidence type="ECO:0000256" key="5">
    <source>
        <dbReference type="ARBA" id="ARBA00023306"/>
    </source>
</evidence>
<dbReference type="SUPFAM" id="SSF50978">
    <property type="entry name" value="WD40 repeat-like"/>
    <property type="match status" value="1"/>
</dbReference>
<name>B0W503_CULQU</name>
<dbReference type="GO" id="GO:1990757">
    <property type="term" value="F:ubiquitin ligase activator activity"/>
    <property type="evidence" value="ECO:0007669"/>
    <property type="project" value="TreeGrafter"/>
</dbReference>
<dbReference type="SMART" id="SM00320">
    <property type="entry name" value="WD40"/>
    <property type="match status" value="1"/>
</dbReference>
<evidence type="ECO:0000313" key="9">
    <source>
        <dbReference type="EnsemblMetazoa" id="CPIJ001486-PA"/>
    </source>
</evidence>
<dbReference type="eggNOG" id="KOG0305">
    <property type="taxonomic scope" value="Eukaryota"/>
</dbReference>
<organism>
    <name type="scientific">Culex quinquefasciatus</name>
    <name type="common">Southern house mosquito</name>
    <name type="synonym">Culex pungens</name>
    <dbReference type="NCBI Taxonomy" id="7176"/>
    <lineage>
        <taxon>Eukaryota</taxon>
        <taxon>Metazoa</taxon>
        <taxon>Ecdysozoa</taxon>
        <taxon>Arthropoda</taxon>
        <taxon>Hexapoda</taxon>
        <taxon>Insecta</taxon>
        <taxon>Pterygota</taxon>
        <taxon>Neoptera</taxon>
        <taxon>Endopterygota</taxon>
        <taxon>Diptera</taxon>
        <taxon>Nematocera</taxon>
        <taxon>Culicoidea</taxon>
        <taxon>Culicidae</taxon>
        <taxon>Culicinae</taxon>
        <taxon>Culicini</taxon>
        <taxon>Culex</taxon>
        <taxon>Culex</taxon>
    </lineage>
</organism>
<feature type="repeat" description="WD" evidence="6">
    <location>
        <begin position="7"/>
        <end position="39"/>
    </location>
</feature>
<gene>
    <name evidence="9" type="primary">6033322</name>
    <name evidence="8" type="ORF">CpipJ_CPIJ001486</name>
</gene>
<sequence length="67" mass="7427">MTRQVDLLGHTGRVLQIAMSPDGSTVMSAGADETLRLWNCFTPDPLLTKKEKSATREKPSLLKQSIR</sequence>
<dbReference type="InterPro" id="IPR033010">
    <property type="entry name" value="Cdc20/Fizzy"/>
</dbReference>
<keyword evidence="1 6" id="KW-0853">WD repeat</keyword>
<dbReference type="PANTHER" id="PTHR19918">
    <property type="entry name" value="CELL DIVISION CYCLE 20 CDC20 FIZZY -RELATED"/>
    <property type="match status" value="1"/>
</dbReference>
<dbReference type="GO" id="GO:1905786">
    <property type="term" value="P:positive regulation of anaphase-promoting complex-dependent catabolic process"/>
    <property type="evidence" value="ECO:0007669"/>
    <property type="project" value="TreeGrafter"/>
</dbReference>
<evidence type="ECO:0000256" key="1">
    <source>
        <dbReference type="ARBA" id="ARBA00022574"/>
    </source>
</evidence>
<keyword evidence="2" id="KW-0132">Cell division</keyword>
<evidence type="ECO:0000256" key="4">
    <source>
        <dbReference type="ARBA" id="ARBA00022776"/>
    </source>
</evidence>
<dbReference type="VEuPathDB" id="VectorBase:CQUJHB006259"/>
<feature type="region of interest" description="Disordered" evidence="7">
    <location>
        <begin position="48"/>
        <end position="67"/>
    </location>
</feature>
<dbReference type="GO" id="GO:0051301">
    <property type="term" value="P:cell division"/>
    <property type="evidence" value="ECO:0007669"/>
    <property type="project" value="UniProtKB-KW"/>
</dbReference>
<dbReference type="AlphaFoldDB" id="B0W503"/>
<dbReference type="EMBL" id="DS231840">
    <property type="protein sequence ID" value="EDS34569.1"/>
    <property type="molecule type" value="Genomic_DNA"/>
</dbReference>
<evidence type="ECO:0000256" key="6">
    <source>
        <dbReference type="PROSITE-ProRule" id="PRU00221"/>
    </source>
</evidence>
<dbReference type="KEGG" id="cqu:CpipJ_CPIJ001486"/>
<evidence type="ECO:0000313" key="8">
    <source>
        <dbReference type="EMBL" id="EDS34569.1"/>
    </source>
</evidence>
<dbReference type="VEuPathDB" id="VectorBase:CPIJ001486"/>
<dbReference type="Pfam" id="PF00400">
    <property type="entry name" value="WD40"/>
    <property type="match status" value="1"/>
</dbReference>
<keyword evidence="4" id="KW-0498">Mitosis</keyword>
<dbReference type="InterPro" id="IPR036322">
    <property type="entry name" value="WD40_repeat_dom_sf"/>
</dbReference>
<reference evidence="8" key="1">
    <citation type="submission" date="2007-03" db="EMBL/GenBank/DDBJ databases">
        <title>Annotation of Culex pipiens quinquefasciatus.</title>
        <authorList>
            <consortium name="The Broad Institute Genome Sequencing Platform"/>
            <person name="Atkinson P.W."/>
            <person name="Hemingway J."/>
            <person name="Christensen B.M."/>
            <person name="Higgs S."/>
            <person name="Kodira C."/>
            <person name="Hannick L."/>
            <person name="Megy K."/>
            <person name="O'Leary S."/>
            <person name="Pearson M."/>
            <person name="Haas B.J."/>
            <person name="Mauceli E."/>
            <person name="Wortman J.R."/>
            <person name="Lee N.H."/>
            <person name="Guigo R."/>
            <person name="Stanke M."/>
            <person name="Alvarado L."/>
            <person name="Amedeo P."/>
            <person name="Antoine C.H."/>
            <person name="Arensburger P."/>
            <person name="Bidwell S.L."/>
            <person name="Crawford M."/>
            <person name="Camaro F."/>
            <person name="Devon K."/>
            <person name="Engels R."/>
            <person name="Hammond M."/>
            <person name="Howarth C."/>
            <person name="Koehrsen M."/>
            <person name="Lawson D."/>
            <person name="Montgomery P."/>
            <person name="Nene V."/>
            <person name="Nusbaum C."/>
            <person name="Puiu D."/>
            <person name="Romero-Severson J."/>
            <person name="Severson D.W."/>
            <person name="Shumway M."/>
            <person name="Sisk P."/>
            <person name="Stolte C."/>
            <person name="Zeng Q."/>
            <person name="Eisenstadt E."/>
            <person name="Fraser-Liggett C."/>
            <person name="Strausberg R."/>
            <person name="Galagan J."/>
            <person name="Birren B."/>
            <person name="Collins F.H."/>
        </authorList>
    </citation>
    <scope>NUCLEOTIDE SEQUENCE [LARGE SCALE GENOMIC DNA]</scope>
    <source>
        <strain evidence="8">JHB</strain>
    </source>
</reference>
<dbReference type="GO" id="GO:0005680">
    <property type="term" value="C:anaphase-promoting complex"/>
    <property type="evidence" value="ECO:0007669"/>
    <property type="project" value="TreeGrafter"/>
</dbReference>
<keyword evidence="10" id="KW-1185">Reference proteome</keyword>
<dbReference type="InterPro" id="IPR015943">
    <property type="entry name" value="WD40/YVTN_repeat-like_dom_sf"/>
</dbReference>
<dbReference type="GO" id="GO:0031145">
    <property type="term" value="P:anaphase-promoting complex-dependent catabolic process"/>
    <property type="evidence" value="ECO:0007669"/>
    <property type="project" value="TreeGrafter"/>
</dbReference>
<dbReference type="STRING" id="7176.B0W503"/>
<protein>
    <submittedName>
        <fullName evidence="8 9">Uncharacterized protein</fullName>
    </submittedName>
</protein>
<dbReference type="InParanoid" id="B0W503"/>
<dbReference type="HOGENOM" id="CLU_2814960_0_0_1"/>
<dbReference type="InterPro" id="IPR001680">
    <property type="entry name" value="WD40_rpt"/>
</dbReference>
<dbReference type="PANTHER" id="PTHR19918:SF8">
    <property type="entry name" value="FI02843P"/>
    <property type="match status" value="1"/>
</dbReference>
<proteinExistence type="predicted"/>
<dbReference type="Proteomes" id="UP000002320">
    <property type="component" value="Unassembled WGS sequence"/>
</dbReference>
<dbReference type="GO" id="GO:0010997">
    <property type="term" value="F:anaphase-promoting complex binding"/>
    <property type="evidence" value="ECO:0007669"/>
    <property type="project" value="InterPro"/>
</dbReference>